<gene>
    <name evidence="2" type="ORF">LZC94_08340</name>
</gene>
<evidence type="ECO:0000256" key="1">
    <source>
        <dbReference type="SAM" id="MobiDB-lite"/>
    </source>
</evidence>
<evidence type="ECO:0000313" key="3">
    <source>
        <dbReference type="Proteomes" id="UP001370348"/>
    </source>
</evidence>
<evidence type="ECO:0000313" key="2">
    <source>
        <dbReference type="EMBL" id="WXB17278.1"/>
    </source>
</evidence>
<dbReference type="EMBL" id="CP089984">
    <property type="protein sequence ID" value="WXB17278.1"/>
    <property type="molecule type" value="Genomic_DNA"/>
</dbReference>
<keyword evidence="3" id="KW-1185">Reference proteome</keyword>
<reference evidence="2 3" key="1">
    <citation type="submission" date="2021-12" db="EMBL/GenBank/DDBJ databases">
        <title>Discovery of the Pendulisporaceae a myxobacterial family with distinct sporulation behavior and unique specialized metabolism.</title>
        <authorList>
            <person name="Garcia R."/>
            <person name="Popoff A."/>
            <person name="Bader C.D."/>
            <person name="Loehr J."/>
            <person name="Walesch S."/>
            <person name="Walt C."/>
            <person name="Boldt J."/>
            <person name="Bunk B."/>
            <person name="Haeckl F.J.F.P.J."/>
            <person name="Gunesch A.P."/>
            <person name="Birkelbach J."/>
            <person name="Nuebel U."/>
            <person name="Pietschmann T."/>
            <person name="Bach T."/>
            <person name="Mueller R."/>
        </authorList>
    </citation>
    <scope>NUCLEOTIDE SEQUENCE [LARGE SCALE GENOMIC DNA]</scope>
    <source>
        <strain evidence="2 3">MSr11954</strain>
    </source>
</reference>
<sequence>MIDSGREAGCYVRMRAGRWRWFAGGAVALAAAGIELAACSEGGTGFPTRHDASRADARFGDGGGDDAGSEDDAGLDAPVDCGAPLVLRPSPAAGTYCTFMADGGRRSCALGEHCCVYPTNARLDSTCNPAGVACEAPVDAGGADFECDESSDCTDPSRPTCCLDGVPVTSATCPLNGFISGIRRTYCSAEPACGVAVRDAGAIVCGTNPECEAGVCAPVSTKGKTIGVCLR</sequence>
<proteinExistence type="predicted"/>
<dbReference type="Proteomes" id="UP001370348">
    <property type="component" value="Chromosome"/>
</dbReference>
<accession>A0ABZ2M581</accession>
<organism evidence="2 3">
    <name type="scientific">Pendulispora albinea</name>
    <dbReference type="NCBI Taxonomy" id="2741071"/>
    <lineage>
        <taxon>Bacteria</taxon>
        <taxon>Pseudomonadati</taxon>
        <taxon>Myxococcota</taxon>
        <taxon>Myxococcia</taxon>
        <taxon>Myxococcales</taxon>
        <taxon>Sorangiineae</taxon>
        <taxon>Pendulisporaceae</taxon>
        <taxon>Pendulispora</taxon>
    </lineage>
</organism>
<feature type="compositionally biased region" description="Acidic residues" evidence="1">
    <location>
        <begin position="63"/>
        <end position="73"/>
    </location>
</feature>
<evidence type="ECO:0008006" key="4">
    <source>
        <dbReference type="Google" id="ProtNLM"/>
    </source>
</evidence>
<feature type="region of interest" description="Disordered" evidence="1">
    <location>
        <begin position="50"/>
        <end position="73"/>
    </location>
</feature>
<dbReference type="RefSeq" id="WP_394826908.1">
    <property type="nucleotide sequence ID" value="NZ_CP089984.1"/>
</dbReference>
<protein>
    <recommendedName>
        <fullName evidence="4">Tryptophan synthase alpha chain</fullName>
    </recommendedName>
</protein>
<name>A0ABZ2M581_9BACT</name>
<feature type="compositionally biased region" description="Basic and acidic residues" evidence="1">
    <location>
        <begin position="50"/>
        <end position="59"/>
    </location>
</feature>